<keyword evidence="3" id="KW-1185">Reference proteome</keyword>
<dbReference type="PROSITE" id="PS51318">
    <property type="entry name" value="TAT"/>
    <property type="match status" value="1"/>
</dbReference>
<reference evidence="2 3" key="1">
    <citation type="journal article" date="2019" name="Int. J. Syst. Evol. Microbiol.">
        <title>The Global Catalogue of Microorganisms (GCM) 10K type strain sequencing project: providing services to taxonomists for standard genome sequencing and annotation.</title>
        <authorList>
            <consortium name="The Broad Institute Genomics Platform"/>
            <consortium name="The Broad Institute Genome Sequencing Center for Infectious Disease"/>
            <person name="Wu L."/>
            <person name="Ma J."/>
        </authorList>
    </citation>
    <scope>NUCLEOTIDE SEQUENCE [LARGE SCALE GENOMIC DNA]</scope>
    <source>
        <strain evidence="2 3">XZGYJ-43</strain>
    </source>
</reference>
<proteinExistence type="predicted"/>
<evidence type="ECO:0000313" key="2">
    <source>
        <dbReference type="EMBL" id="MFC7201413.1"/>
    </source>
</evidence>
<feature type="compositionally biased region" description="Low complexity" evidence="1">
    <location>
        <begin position="76"/>
        <end position="87"/>
    </location>
</feature>
<evidence type="ECO:0000256" key="1">
    <source>
        <dbReference type="SAM" id="MobiDB-lite"/>
    </source>
</evidence>
<organism evidence="2 3">
    <name type="scientific">Halospeciosus flavus</name>
    <dbReference type="NCBI Taxonomy" id="3032283"/>
    <lineage>
        <taxon>Archaea</taxon>
        <taxon>Methanobacteriati</taxon>
        <taxon>Methanobacteriota</taxon>
        <taxon>Stenosarchaea group</taxon>
        <taxon>Halobacteria</taxon>
        <taxon>Halobacteriales</taxon>
        <taxon>Halobacteriaceae</taxon>
        <taxon>Halospeciosus</taxon>
    </lineage>
</organism>
<dbReference type="EMBL" id="JBHTAR010000011">
    <property type="protein sequence ID" value="MFC7201413.1"/>
    <property type="molecule type" value="Genomic_DNA"/>
</dbReference>
<feature type="region of interest" description="Disordered" evidence="1">
    <location>
        <begin position="72"/>
        <end position="97"/>
    </location>
</feature>
<gene>
    <name evidence="2" type="ORF">ACFQJ9_18730</name>
</gene>
<name>A0ABD5Z8M4_9EURY</name>
<dbReference type="RefSeq" id="WP_279528158.1">
    <property type="nucleotide sequence ID" value="NZ_CP122312.1"/>
</dbReference>
<dbReference type="Proteomes" id="UP001596447">
    <property type="component" value="Unassembled WGS sequence"/>
</dbReference>
<sequence length="337" mass="34728">MSEKLSRRSLLKAGGVALGGGAVAAAGWTVTNGGRASASQWQVAQTPTNVTLNAAAVSAASPFAVGGGGTVLQRESGGSDSGSGSWSHVLRQGPTGNGKDLLAADATDDGKRVWFGGDAGVLAAYDVSTGKIHHHSTPSQVKSKWTGIAVRGTSGENEHVYLTTDSGQQFTGVRASPGGELQWRELKKPGSGATIPSTDFRALTDGRLADTNGKVFDTRDAGATWDAIGIEDAGADYLGMADVATDDCTVVGEQGTIYHYDGKNWRRFTVCDPDVYGVQRSGDAGLAVAGSGLVLQRSGVEKWRTVDTPTEKDLYGLAVGSKLAVAVGDGGTVVERR</sequence>
<evidence type="ECO:0000313" key="3">
    <source>
        <dbReference type="Proteomes" id="UP001596447"/>
    </source>
</evidence>
<dbReference type="SUPFAM" id="SSF50998">
    <property type="entry name" value="Quinoprotein alcohol dehydrogenase-like"/>
    <property type="match status" value="1"/>
</dbReference>
<dbReference type="InterPro" id="IPR011047">
    <property type="entry name" value="Quinoprotein_ADH-like_sf"/>
</dbReference>
<dbReference type="AlphaFoldDB" id="A0ABD5Z8M4"/>
<dbReference type="InterPro" id="IPR006311">
    <property type="entry name" value="TAT_signal"/>
</dbReference>
<protein>
    <submittedName>
        <fullName evidence="2">Uncharacterized protein</fullName>
    </submittedName>
</protein>
<accession>A0ABD5Z8M4</accession>
<comment type="caution">
    <text evidence="2">The sequence shown here is derived from an EMBL/GenBank/DDBJ whole genome shotgun (WGS) entry which is preliminary data.</text>
</comment>